<feature type="region of interest" description="Disordered" evidence="1">
    <location>
        <begin position="55"/>
        <end position="82"/>
    </location>
</feature>
<dbReference type="InParanoid" id="A0A1J7IIL4"/>
<evidence type="ECO:0000313" key="3">
    <source>
        <dbReference type="Proteomes" id="UP000182658"/>
    </source>
</evidence>
<reference evidence="2 3" key="1">
    <citation type="submission" date="2016-10" db="EMBL/GenBank/DDBJ databases">
        <title>Draft genome sequence of Coniochaeta ligniaria NRRL30616, a lignocellulolytic fungus for bioabatement of inhibitors in plant biomass hydrolysates.</title>
        <authorList>
            <consortium name="DOE Joint Genome Institute"/>
            <person name="Jimenez D.J."/>
            <person name="Hector R.E."/>
            <person name="Riley R."/>
            <person name="Sun H."/>
            <person name="Grigoriev I.V."/>
            <person name="Van Elsas J.D."/>
            <person name="Nichols N.N."/>
        </authorList>
    </citation>
    <scope>NUCLEOTIDE SEQUENCE [LARGE SCALE GENOMIC DNA]</scope>
    <source>
        <strain evidence="2 3">NRRL 30616</strain>
    </source>
</reference>
<protein>
    <submittedName>
        <fullName evidence="2">Uncharacterized protein</fullName>
    </submittedName>
</protein>
<dbReference type="AlphaFoldDB" id="A0A1J7IIL4"/>
<dbReference type="Proteomes" id="UP000182658">
    <property type="component" value="Unassembled WGS sequence"/>
</dbReference>
<proteinExistence type="predicted"/>
<dbReference type="EMBL" id="KV875099">
    <property type="protein sequence ID" value="OIW27221.1"/>
    <property type="molecule type" value="Genomic_DNA"/>
</dbReference>
<feature type="compositionally biased region" description="Low complexity" evidence="1">
    <location>
        <begin position="66"/>
        <end position="79"/>
    </location>
</feature>
<evidence type="ECO:0000313" key="2">
    <source>
        <dbReference type="EMBL" id="OIW27221.1"/>
    </source>
</evidence>
<organism evidence="2 3">
    <name type="scientific">Coniochaeta ligniaria NRRL 30616</name>
    <dbReference type="NCBI Taxonomy" id="1408157"/>
    <lineage>
        <taxon>Eukaryota</taxon>
        <taxon>Fungi</taxon>
        <taxon>Dikarya</taxon>
        <taxon>Ascomycota</taxon>
        <taxon>Pezizomycotina</taxon>
        <taxon>Sordariomycetes</taxon>
        <taxon>Sordariomycetidae</taxon>
        <taxon>Coniochaetales</taxon>
        <taxon>Coniochaetaceae</taxon>
        <taxon>Coniochaeta</taxon>
    </lineage>
</organism>
<name>A0A1J7IIL4_9PEZI</name>
<gene>
    <name evidence="2" type="ORF">CONLIGDRAFT_418582</name>
</gene>
<sequence>MSSSLRLFFVSSSLHHFFVFISSSPLHLLLSTNGHRLVYFYGHLHSYEVKHHTHVRRCSRPRTDASSSSPNSLSYNRSPMRPDRKFPDACAFHKKYPCDLRLNARQFTGGIDDEVVEGPSYGLQWKSG</sequence>
<accession>A0A1J7IIL4</accession>
<evidence type="ECO:0000256" key="1">
    <source>
        <dbReference type="SAM" id="MobiDB-lite"/>
    </source>
</evidence>
<keyword evidence="3" id="KW-1185">Reference proteome</keyword>